<proteinExistence type="predicted"/>
<dbReference type="SMART" id="SM00220">
    <property type="entry name" value="S_TKc"/>
    <property type="match status" value="1"/>
</dbReference>
<protein>
    <recommendedName>
        <fullName evidence="2">Protein kinase domain-containing protein</fullName>
    </recommendedName>
</protein>
<dbReference type="Gene3D" id="1.10.510.10">
    <property type="entry name" value="Transferase(Phosphotransferase) domain 1"/>
    <property type="match status" value="1"/>
</dbReference>
<feature type="compositionally biased region" description="Basic and acidic residues" evidence="1">
    <location>
        <begin position="155"/>
        <end position="164"/>
    </location>
</feature>
<dbReference type="Pfam" id="PF00069">
    <property type="entry name" value="Pkinase"/>
    <property type="match status" value="1"/>
</dbReference>
<sequence>MVIVEKDCSDLLVSILPVIRDCLSCTDTFCETMHEYYKQKDGADFSKTGAPSLKFLKQFYLKGDKSLSKSMFGAAATNAKLCKASPDIFSEFDIGNNIDEIPQEFVKEDEKTKKCEERMNETGSPQVHGDAIRLANKTVFDKGGSSMLRGTATKTGEERKEHFSSPRRILSSNHEDEKDAGEDVVTHSRIVQRESGERKLKSYYYGLRNKDLYYYKKESDEKYTGMYALKCLCERRRSRTILRRELSLKQSIGYYSITAYYDIKNTIGKGKFGRVKLVFHKKTDKKPSFKILKKKKMDSENFKLYKRKIKILKICKNPNIICLLDVFENLEYIYIVIEYLSDGPLLQYFKDRKCKLKELRVREITHQVAASLFYLKSFGIAHRDMKTDNIIMATDDDSS</sequence>
<keyword evidence="4" id="KW-1185">Reference proteome</keyword>
<feature type="domain" description="Protein kinase" evidence="2">
    <location>
        <begin position="261"/>
        <end position="399"/>
    </location>
</feature>
<evidence type="ECO:0000313" key="4">
    <source>
        <dbReference type="Proteomes" id="UP001295684"/>
    </source>
</evidence>
<dbReference type="PROSITE" id="PS00108">
    <property type="entry name" value="PROTEIN_KINASE_ST"/>
    <property type="match status" value="1"/>
</dbReference>
<reference evidence="3" key="1">
    <citation type="submission" date="2023-07" db="EMBL/GenBank/DDBJ databases">
        <authorList>
            <consortium name="AG Swart"/>
            <person name="Singh M."/>
            <person name="Singh A."/>
            <person name="Seah K."/>
            <person name="Emmerich C."/>
        </authorList>
    </citation>
    <scope>NUCLEOTIDE SEQUENCE</scope>
    <source>
        <strain evidence="3">DP1</strain>
    </source>
</reference>
<name>A0AAD2D1G8_EUPCR</name>
<dbReference type="PANTHER" id="PTHR24347">
    <property type="entry name" value="SERINE/THREONINE-PROTEIN KINASE"/>
    <property type="match status" value="1"/>
</dbReference>
<evidence type="ECO:0000256" key="1">
    <source>
        <dbReference type="SAM" id="MobiDB-lite"/>
    </source>
</evidence>
<dbReference type="GO" id="GO:0005524">
    <property type="term" value="F:ATP binding"/>
    <property type="evidence" value="ECO:0007669"/>
    <property type="project" value="InterPro"/>
</dbReference>
<accession>A0AAD2D1G8</accession>
<feature type="region of interest" description="Disordered" evidence="1">
    <location>
        <begin position="145"/>
        <end position="183"/>
    </location>
</feature>
<dbReference type="PROSITE" id="PS50011">
    <property type="entry name" value="PROTEIN_KINASE_DOM"/>
    <property type="match status" value="1"/>
</dbReference>
<dbReference type="InterPro" id="IPR011009">
    <property type="entry name" value="Kinase-like_dom_sf"/>
</dbReference>
<comment type="caution">
    <text evidence="3">The sequence shown here is derived from an EMBL/GenBank/DDBJ whole genome shotgun (WGS) entry which is preliminary data.</text>
</comment>
<dbReference type="GO" id="GO:0004672">
    <property type="term" value="F:protein kinase activity"/>
    <property type="evidence" value="ECO:0007669"/>
    <property type="project" value="InterPro"/>
</dbReference>
<dbReference type="InterPro" id="IPR008271">
    <property type="entry name" value="Ser/Thr_kinase_AS"/>
</dbReference>
<dbReference type="Proteomes" id="UP001295684">
    <property type="component" value="Unassembled WGS sequence"/>
</dbReference>
<dbReference type="InterPro" id="IPR000719">
    <property type="entry name" value="Prot_kinase_dom"/>
</dbReference>
<dbReference type="EMBL" id="CAMPGE010017816">
    <property type="protein sequence ID" value="CAI2376268.1"/>
    <property type="molecule type" value="Genomic_DNA"/>
</dbReference>
<gene>
    <name evidence="3" type="ORF">ECRASSUSDP1_LOCUS17637</name>
</gene>
<dbReference type="SUPFAM" id="SSF56112">
    <property type="entry name" value="Protein kinase-like (PK-like)"/>
    <property type="match status" value="1"/>
</dbReference>
<organism evidence="3 4">
    <name type="scientific">Euplotes crassus</name>
    <dbReference type="NCBI Taxonomy" id="5936"/>
    <lineage>
        <taxon>Eukaryota</taxon>
        <taxon>Sar</taxon>
        <taxon>Alveolata</taxon>
        <taxon>Ciliophora</taxon>
        <taxon>Intramacronucleata</taxon>
        <taxon>Spirotrichea</taxon>
        <taxon>Hypotrichia</taxon>
        <taxon>Euplotida</taxon>
        <taxon>Euplotidae</taxon>
        <taxon>Moneuplotes</taxon>
    </lineage>
</organism>
<dbReference type="AlphaFoldDB" id="A0AAD2D1G8"/>
<evidence type="ECO:0000259" key="2">
    <source>
        <dbReference type="PROSITE" id="PS50011"/>
    </source>
</evidence>
<evidence type="ECO:0000313" key="3">
    <source>
        <dbReference type="EMBL" id="CAI2376268.1"/>
    </source>
</evidence>